<dbReference type="EMBL" id="LAZR01016301">
    <property type="protein sequence ID" value="KKM05101.1"/>
    <property type="molecule type" value="Genomic_DNA"/>
</dbReference>
<protein>
    <recommendedName>
        <fullName evidence="2">DNA (cytosine-5-)-methyltransferase</fullName>
    </recommendedName>
</protein>
<reference evidence="1" key="1">
    <citation type="journal article" date="2015" name="Nature">
        <title>Complex archaea that bridge the gap between prokaryotes and eukaryotes.</title>
        <authorList>
            <person name="Spang A."/>
            <person name="Saw J.H."/>
            <person name="Jorgensen S.L."/>
            <person name="Zaremba-Niedzwiedzka K."/>
            <person name="Martijn J."/>
            <person name="Lind A.E."/>
            <person name="van Eijk R."/>
            <person name="Schleper C."/>
            <person name="Guy L."/>
            <person name="Ettema T.J."/>
        </authorList>
    </citation>
    <scope>NUCLEOTIDE SEQUENCE</scope>
</reference>
<gene>
    <name evidence="1" type="ORF">LCGC14_1757540</name>
</gene>
<proteinExistence type="predicted"/>
<evidence type="ECO:0008006" key="2">
    <source>
        <dbReference type="Google" id="ProtNLM"/>
    </source>
</evidence>
<sequence length="140" mass="15623">MPPKNVYGILAAPPCTHLAGSGARWWGQKGEEALLEALALIDACMRIILISNPTFWALENPVGRLVHYLGKPKMYFNPCDYGDPWTKKTALWGEFNVPEKNSVLPLEGSKIHRYPPSKDRGKLRSITPPGFAKAFFEANK</sequence>
<accession>A0A0F9JH55</accession>
<organism evidence="1">
    <name type="scientific">marine sediment metagenome</name>
    <dbReference type="NCBI Taxonomy" id="412755"/>
    <lineage>
        <taxon>unclassified sequences</taxon>
        <taxon>metagenomes</taxon>
        <taxon>ecological metagenomes</taxon>
    </lineage>
</organism>
<dbReference type="AlphaFoldDB" id="A0A0F9JH55"/>
<comment type="caution">
    <text evidence="1">The sequence shown here is derived from an EMBL/GenBank/DDBJ whole genome shotgun (WGS) entry which is preliminary data.</text>
</comment>
<evidence type="ECO:0000313" key="1">
    <source>
        <dbReference type="EMBL" id="KKM05101.1"/>
    </source>
</evidence>
<name>A0A0F9JH55_9ZZZZ</name>